<sequence length="183" mass="19559">MSASLLGPAAPAFDEPLEMLDACHGRIEAQLKTLERLVEHLPRHGVDAAARQAIEGVVRYFTVAAPHHHEDEEVDLFPALHAAVAGRTGEDDEVAALVTRLLADHRRMDVARDAMLDHLGKLLAGGAADLSAESVAALAALYREHIALETEQLLPLAKRVLPAAVARGLGERMATRRGAPMPG</sequence>
<dbReference type="Pfam" id="PF01814">
    <property type="entry name" value="Hemerythrin"/>
    <property type="match status" value="1"/>
</dbReference>
<dbReference type="Gene3D" id="1.20.120.520">
    <property type="entry name" value="nmb1532 protein domain like"/>
    <property type="match status" value="1"/>
</dbReference>
<feature type="domain" description="Hemerythrin-like" evidence="1">
    <location>
        <begin position="16"/>
        <end position="157"/>
    </location>
</feature>
<accession>A0A5C1E7W1</accession>
<dbReference type="CDD" id="cd12108">
    <property type="entry name" value="Hr-like"/>
    <property type="match status" value="1"/>
</dbReference>
<reference evidence="2 3" key="1">
    <citation type="submission" date="2017-07" db="EMBL/GenBank/DDBJ databases">
        <title>Complete genome sequence of Oryzomicrobium terrae TPP412.</title>
        <authorList>
            <person name="Chiu L.-W."/>
            <person name="Lo K.-J."/>
            <person name="Tsai Y.-M."/>
            <person name="Lin S.-S."/>
            <person name="Kuo C.-H."/>
            <person name="Liu C.-T."/>
        </authorList>
    </citation>
    <scope>NUCLEOTIDE SEQUENCE [LARGE SCALE GENOMIC DNA]</scope>
    <source>
        <strain evidence="2 3">TPP412</strain>
    </source>
</reference>
<dbReference type="RefSeq" id="WP_149424959.1">
    <property type="nucleotide sequence ID" value="NZ_CP022579.1"/>
</dbReference>
<organism evidence="2 3">
    <name type="scientific">Oryzomicrobium terrae</name>
    <dbReference type="NCBI Taxonomy" id="1735038"/>
    <lineage>
        <taxon>Bacteria</taxon>
        <taxon>Pseudomonadati</taxon>
        <taxon>Pseudomonadota</taxon>
        <taxon>Betaproteobacteria</taxon>
        <taxon>Rhodocyclales</taxon>
        <taxon>Rhodocyclaceae</taxon>
        <taxon>Oryzomicrobium</taxon>
    </lineage>
</organism>
<evidence type="ECO:0000259" key="1">
    <source>
        <dbReference type="Pfam" id="PF01814"/>
    </source>
</evidence>
<proteinExistence type="predicted"/>
<dbReference type="KEGG" id="otr:OTERR_08320"/>
<gene>
    <name evidence="2" type="ORF">OTERR_08320</name>
</gene>
<keyword evidence="3" id="KW-1185">Reference proteome</keyword>
<protein>
    <recommendedName>
        <fullName evidence="1">Hemerythrin-like domain-containing protein</fullName>
    </recommendedName>
</protein>
<dbReference type="AlphaFoldDB" id="A0A5C1E7W1"/>
<evidence type="ECO:0000313" key="2">
    <source>
        <dbReference type="EMBL" id="QEL64308.1"/>
    </source>
</evidence>
<evidence type="ECO:0000313" key="3">
    <source>
        <dbReference type="Proteomes" id="UP000323671"/>
    </source>
</evidence>
<dbReference type="Proteomes" id="UP000323671">
    <property type="component" value="Chromosome"/>
</dbReference>
<dbReference type="EMBL" id="CP022579">
    <property type="protein sequence ID" value="QEL64308.1"/>
    <property type="molecule type" value="Genomic_DNA"/>
</dbReference>
<dbReference type="InterPro" id="IPR012312">
    <property type="entry name" value="Hemerythrin-like"/>
</dbReference>
<name>A0A5C1E7W1_9RHOO</name>